<name>A0A4P9X8G4_9FUNG</name>
<accession>A0A4P9X8G4</accession>
<dbReference type="PIRSF" id="PIRSF005992">
    <property type="entry name" value="Clathrin_mu"/>
    <property type="match status" value="1"/>
</dbReference>
<dbReference type="InterPro" id="IPR011012">
    <property type="entry name" value="Longin-like_dom_sf"/>
</dbReference>
<comment type="subcellular location">
    <subcellularLocation>
        <location evidence="1">Endomembrane system</location>
    </subcellularLocation>
</comment>
<comment type="similarity">
    <text evidence="5">Belongs to the adaptor complexes medium subunit family.</text>
</comment>
<dbReference type="InterPro" id="IPR018240">
    <property type="entry name" value="Clathrin_mu_CS"/>
</dbReference>
<dbReference type="PANTHER" id="PTHR10529">
    <property type="entry name" value="AP COMPLEX SUBUNIT MU"/>
    <property type="match status" value="1"/>
</dbReference>
<evidence type="ECO:0000256" key="4">
    <source>
        <dbReference type="ARBA" id="ARBA00023136"/>
    </source>
</evidence>
<dbReference type="GO" id="GO:0030131">
    <property type="term" value="C:clathrin adaptor complex"/>
    <property type="evidence" value="ECO:0007669"/>
    <property type="project" value="UniProtKB-UniRule"/>
</dbReference>
<evidence type="ECO:0000313" key="7">
    <source>
        <dbReference type="EMBL" id="RKP01532.1"/>
    </source>
</evidence>
<dbReference type="OrthoDB" id="870at2759"/>
<evidence type="ECO:0000313" key="8">
    <source>
        <dbReference type="Proteomes" id="UP000274922"/>
    </source>
</evidence>
<evidence type="ECO:0000256" key="3">
    <source>
        <dbReference type="ARBA" id="ARBA00022927"/>
    </source>
</evidence>
<gene>
    <name evidence="7" type="ORF">CXG81DRAFT_25806</name>
</gene>
<evidence type="ECO:0000256" key="5">
    <source>
        <dbReference type="PIRNR" id="PIRNR005992"/>
    </source>
</evidence>
<dbReference type="SUPFAM" id="SSF64356">
    <property type="entry name" value="SNARE-like"/>
    <property type="match status" value="1"/>
</dbReference>
<organism evidence="7 8">
    <name type="scientific">Caulochytrium protostelioides</name>
    <dbReference type="NCBI Taxonomy" id="1555241"/>
    <lineage>
        <taxon>Eukaryota</taxon>
        <taxon>Fungi</taxon>
        <taxon>Fungi incertae sedis</taxon>
        <taxon>Chytridiomycota</taxon>
        <taxon>Chytridiomycota incertae sedis</taxon>
        <taxon>Chytridiomycetes</taxon>
        <taxon>Caulochytriales</taxon>
        <taxon>Caulochytriaceae</taxon>
        <taxon>Caulochytrium</taxon>
    </lineage>
</organism>
<keyword evidence="8" id="KW-1185">Reference proteome</keyword>
<dbReference type="EMBL" id="ML014169">
    <property type="protein sequence ID" value="RKP01532.1"/>
    <property type="molecule type" value="Genomic_DNA"/>
</dbReference>
<keyword evidence="4" id="KW-0472">Membrane</keyword>
<dbReference type="CDD" id="cd14837">
    <property type="entry name" value="AP3_Mu_N"/>
    <property type="match status" value="1"/>
</dbReference>
<dbReference type="PROSITE" id="PS00991">
    <property type="entry name" value="CLAT_ADAPTOR_M_2"/>
    <property type="match status" value="1"/>
</dbReference>
<dbReference type="Proteomes" id="UP000274922">
    <property type="component" value="Unassembled WGS sequence"/>
</dbReference>
<evidence type="ECO:0000256" key="2">
    <source>
        <dbReference type="ARBA" id="ARBA00022448"/>
    </source>
</evidence>
<keyword evidence="3 5" id="KW-0653">Protein transport</keyword>
<dbReference type="PROSITE" id="PS51072">
    <property type="entry name" value="MHD"/>
    <property type="match status" value="1"/>
</dbReference>
<dbReference type="GO" id="GO:0012505">
    <property type="term" value="C:endomembrane system"/>
    <property type="evidence" value="ECO:0007669"/>
    <property type="project" value="UniProtKB-SubCell"/>
</dbReference>
<evidence type="ECO:0000259" key="6">
    <source>
        <dbReference type="PROSITE" id="PS51072"/>
    </source>
</evidence>
<proteinExistence type="inferred from homology"/>
<keyword evidence="2 5" id="KW-0813">Transport</keyword>
<feature type="domain" description="MHD" evidence="6">
    <location>
        <begin position="175"/>
        <end position="436"/>
    </location>
</feature>
<dbReference type="SUPFAM" id="SSF49447">
    <property type="entry name" value="Second domain of Mu2 adaptin subunit (ap50) of ap2 adaptor"/>
    <property type="match status" value="1"/>
</dbReference>
<dbReference type="GO" id="GO:0016192">
    <property type="term" value="P:vesicle-mediated transport"/>
    <property type="evidence" value="ECO:0007669"/>
    <property type="project" value="InterPro"/>
</dbReference>
<evidence type="ECO:0000256" key="1">
    <source>
        <dbReference type="ARBA" id="ARBA00004308"/>
    </source>
</evidence>
<reference evidence="8" key="1">
    <citation type="journal article" date="2018" name="Nat. Microbiol.">
        <title>Leveraging single-cell genomics to expand the fungal tree of life.</title>
        <authorList>
            <person name="Ahrendt S.R."/>
            <person name="Quandt C.A."/>
            <person name="Ciobanu D."/>
            <person name="Clum A."/>
            <person name="Salamov A."/>
            <person name="Andreopoulos B."/>
            <person name="Cheng J.F."/>
            <person name="Woyke T."/>
            <person name="Pelin A."/>
            <person name="Henrissat B."/>
            <person name="Reynolds N.K."/>
            <person name="Benny G.L."/>
            <person name="Smith M.E."/>
            <person name="James T.Y."/>
            <person name="Grigoriev I.V."/>
        </authorList>
    </citation>
    <scope>NUCLEOTIDE SEQUENCE [LARGE SCALE GENOMIC DNA]</scope>
    <source>
        <strain evidence="8">ATCC 52028</strain>
    </source>
</reference>
<dbReference type="Gene3D" id="3.30.450.60">
    <property type="match status" value="1"/>
</dbReference>
<sequence>MLDTLFILDPSDEVLLEKHWSGRATRQPVDAFWALARHARVPDAVPAVMVSEPYYVHAVAHDGLWWLGVNRVEAPPASVLALLRHLIALLADYVGAVSASALRTHVVVVCELLEEVVDAGVPALTEPALLREIVPPPSRLAQVIDAVALTRLADRTPAGHFSAIPWRQPHLRYAQNALWLDMVETVHLVADARMRLLAGQVCGALWMKAQLSGMPDITARFADPHRLVPSLAAVHPCVRYARFEHDHALSFIPPDGRFKLMDYVLDLSDADALPFVLKHRYTLSGKTGRLDLTLLPRLPPAAGSAAVARFDHVVVSMAMPDAVTSMRMSCSEPDSTSHFDPQTHRMTWRLGAIEPTQRSLAFSSTLYLTDAVPDPAPGRARAPSGPPPPTTVTIAFHISQWLLSGLKLRALQILRESYQPYQSLRAVTQSGRCEIRLPSPLLT</sequence>
<dbReference type="STRING" id="1555241.A0A4P9X8G4"/>
<dbReference type="AlphaFoldDB" id="A0A4P9X8G4"/>
<dbReference type="GO" id="GO:0006886">
    <property type="term" value="P:intracellular protein transport"/>
    <property type="evidence" value="ECO:0007669"/>
    <property type="project" value="UniProtKB-UniRule"/>
</dbReference>
<dbReference type="PRINTS" id="PR00314">
    <property type="entry name" value="CLATHRINADPT"/>
</dbReference>
<dbReference type="InterPro" id="IPR050431">
    <property type="entry name" value="Adaptor_comp_med_subunit"/>
</dbReference>
<dbReference type="Pfam" id="PF00928">
    <property type="entry name" value="Adap_comp_sub"/>
    <property type="match status" value="1"/>
</dbReference>
<dbReference type="Gene3D" id="2.60.40.1170">
    <property type="entry name" value="Mu homology domain, subdomain B"/>
    <property type="match status" value="2"/>
</dbReference>
<dbReference type="InterPro" id="IPR001392">
    <property type="entry name" value="Clathrin_mu"/>
</dbReference>
<dbReference type="InterPro" id="IPR036168">
    <property type="entry name" value="AP2_Mu_C_sf"/>
</dbReference>
<dbReference type="InterPro" id="IPR028565">
    <property type="entry name" value="MHD"/>
</dbReference>
<protein>
    <recommendedName>
        <fullName evidence="6">MHD domain-containing protein</fullName>
    </recommendedName>
</protein>